<dbReference type="Proteomes" id="UP001381174">
    <property type="component" value="Unassembled WGS sequence"/>
</dbReference>
<comment type="caution">
    <text evidence="1">The sequence shown here is derived from an EMBL/GenBank/DDBJ whole genome shotgun (WGS) entry which is preliminary data.</text>
</comment>
<proteinExistence type="predicted"/>
<dbReference type="EMBL" id="JBBBNY010000002">
    <property type="protein sequence ID" value="MEI7035905.1"/>
    <property type="molecule type" value="Genomic_DNA"/>
</dbReference>
<protein>
    <submittedName>
        <fullName evidence="1">Uncharacterized protein</fullName>
    </submittedName>
</protein>
<name>A0ABU8J8S6_9GAMM</name>
<evidence type="ECO:0000313" key="1">
    <source>
        <dbReference type="EMBL" id="MEI7035905.1"/>
    </source>
</evidence>
<evidence type="ECO:0000313" key="2">
    <source>
        <dbReference type="Proteomes" id="UP001381174"/>
    </source>
</evidence>
<gene>
    <name evidence="1" type="ORF">WAT24_03925</name>
</gene>
<dbReference type="RefSeq" id="WP_336806529.1">
    <property type="nucleotide sequence ID" value="NZ_JBBBNY010000002.1"/>
</dbReference>
<keyword evidence="2" id="KW-1185">Reference proteome</keyword>
<sequence length="248" mass="27568">MLLLNLDRPDEWPDPLKVVLDEIRPIMRAWELDLPAKKATAFDPTITALGHALQPYCVRGWHCTRLTEDEATCVEAHGLEPLSAALIERRITVQEQRGALPAIVADALRAGHQGHAPNRASMIWFCFFPPREAGEGGLYRLFNYWGGEAIYGPHDPDGQAASLLRRLGVPCIVEADVPLAWLPNTFRVATSVARRDLIHHGEPVTEPVEVEHYSVRAIPGDLIRAVHRFPGPQFIALSGCDKWRASLS</sequence>
<accession>A0ABU8J8S6</accession>
<reference evidence="1 2" key="1">
    <citation type="journal article" date="2014" name="Int. J. Syst. Evol. Microbiol.">
        <title>Fulvimonas yonginensis sp. nov., isolated from greenhouse soil, and emended description of the genus Fulvimonas.</title>
        <authorList>
            <person name="Ahn J.H."/>
            <person name="Kim S.J."/>
            <person name="Weon H.Y."/>
            <person name="Hong S.B."/>
            <person name="Seok S.J."/>
            <person name="Kwon S.W."/>
        </authorList>
    </citation>
    <scope>NUCLEOTIDE SEQUENCE [LARGE SCALE GENOMIC DNA]</scope>
    <source>
        <strain evidence="1 2">KACC 16952</strain>
    </source>
</reference>
<organism evidence="1 2">
    <name type="scientific">Fulvimonas yonginensis</name>
    <dbReference type="NCBI Taxonomy" id="1495200"/>
    <lineage>
        <taxon>Bacteria</taxon>
        <taxon>Pseudomonadati</taxon>
        <taxon>Pseudomonadota</taxon>
        <taxon>Gammaproteobacteria</taxon>
        <taxon>Lysobacterales</taxon>
        <taxon>Rhodanobacteraceae</taxon>
        <taxon>Fulvimonas</taxon>
    </lineage>
</organism>